<name>L8PGT8_STRVR</name>
<sequence length="66" mass="7395">MADSWPSRGTYKPERHPLGLVESARAEARDVRLRGAGSPKPFTLYSYRLDPYPGFLVNGHLARRPG</sequence>
<reference evidence="2 3" key="1">
    <citation type="journal article" date="2013" name="Genome Announc.">
        <title>Draft Genome Sequence of Streptomyces viridochromogenes Strain Tu57, Producer of Avilamycin.</title>
        <authorList>
            <person name="Gruning B.A."/>
            <person name="Erxleben A."/>
            <person name="Hahnlein A."/>
            <person name="Gunther S."/>
        </authorList>
    </citation>
    <scope>NUCLEOTIDE SEQUENCE [LARGE SCALE GENOMIC DNA]</scope>
    <source>
        <strain evidence="2 3">Tue57</strain>
    </source>
</reference>
<dbReference type="RefSeq" id="WP_003999114.1">
    <property type="nucleotide sequence ID" value="NZ_AMLP01000119.1"/>
</dbReference>
<dbReference type="AlphaFoldDB" id="L8PGT8"/>
<comment type="caution">
    <text evidence="2">The sequence shown here is derived from an EMBL/GenBank/DDBJ whole genome shotgun (WGS) entry which is preliminary data.</text>
</comment>
<feature type="region of interest" description="Disordered" evidence="1">
    <location>
        <begin position="1"/>
        <end position="23"/>
    </location>
</feature>
<evidence type="ECO:0000256" key="1">
    <source>
        <dbReference type="SAM" id="MobiDB-lite"/>
    </source>
</evidence>
<dbReference type="EMBL" id="AMLP01000119">
    <property type="protein sequence ID" value="ELS55253.1"/>
    <property type="molecule type" value="Genomic_DNA"/>
</dbReference>
<dbReference type="PATRIC" id="fig|1160705.3.peg.3743"/>
<proteinExistence type="predicted"/>
<accession>L8PGT8</accession>
<evidence type="ECO:0000313" key="3">
    <source>
        <dbReference type="Proteomes" id="UP000011205"/>
    </source>
</evidence>
<dbReference type="Proteomes" id="UP000011205">
    <property type="component" value="Unassembled WGS sequence"/>
</dbReference>
<protein>
    <submittedName>
        <fullName evidence="2">Uncharacterized protein</fullName>
    </submittedName>
</protein>
<gene>
    <name evidence="2" type="ORF">STVIR_3777</name>
</gene>
<organism evidence="2 3">
    <name type="scientific">Streptomyces viridochromogenes Tue57</name>
    <dbReference type="NCBI Taxonomy" id="1160705"/>
    <lineage>
        <taxon>Bacteria</taxon>
        <taxon>Bacillati</taxon>
        <taxon>Actinomycetota</taxon>
        <taxon>Actinomycetes</taxon>
        <taxon>Kitasatosporales</taxon>
        <taxon>Streptomycetaceae</taxon>
        <taxon>Streptomyces</taxon>
    </lineage>
</organism>
<evidence type="ECO:0000313" key="2">
    <source>
        <dbReference type="EMBL" id="ELS55253.1"/>
    </source>
</evidence>